<name>A0A1I0Y3Z3_9PSEU</name>
<dbReference type="OrthoDB" id="5116314at2"/>
<protein>
    <recommendedName>
        <fullName evidence="3">Integrase</fullName>
    </recommendedName>
</protein>
<reference evidence="2" key="1">
    <citation type="submission" date="2016-10" db="EMBL/GenBank/DDBJ databases">
        <authorList>
            <person name="Varghese N."/>
            <person name="Submissions S."/>
        </authorList>
    </citation>
    <scope>NUCLEOTIDE SEQUENCE [LARGE SCALE GENOMIC DNA]</scope>
    <source>
        <strain evidence="2">CGMCC 4.3568</strain>
    </source>
</reference>
<evidence type="ECO:0008006" key="3">
    <source>
        <dbReference type="Google" id="ProtNLM"/>
    </source>
</evidence>
<keyword evidence="2" id="KW-1185">Reference proteome</keyword>
<organism evidence="1 2">
    <name type="scientific">Amycolatopsis marina</name>
    <dbReference type="NCBI Taxonomy" id="490629"/>
    <lineage>
        <taxon>Bacteria</taxon>
        <taxon>Bacillati</taxon>
        <taxon>Actinomycetota</taxon>
        <taxon>Actinomycetes</taxon>
        <taxon>Pseudonocardiales</taxon>
        <taxon>Pseudonocardiaceae</taxon>
        <taxon>Amycolatopsis</taxon>
    </lineage>
</organism>
<accession>A0A1I0Y3Z3</accession>
<dbReference type="Proteomes" id="UP000243799">
    <property type="component" value="Unassembled WGS sequence"/>
</dbReference>
<dbReference type="RefSeq" id="WP_143101800.1">
    <property type="nucleotide sequence ID" value="NZ_FOKG01000004.1"/>
</dbReference>
<dbReference type="EMBL" id="FOKG01000004">
    <property type="protein sequence ID" value="SFB06943.1"/>
    <property type="molecule type" value="Genomic_DNA"/>
</dbReference>
<proteinExistence type="predicted"/>
<evidence type="ECO:0000313" key="1">
    <source>
        <dbReference type="EMBL" id="SFB06943.1"/>
    </source>
</evidence>
<evidence type="ECO:0000313" key="2">
    <source>
        <dbReference type="Proteomes" id="UP000243799"/>
    </source>
</evidence>
<sequence>MTQPSSLSSASLSNDPYASHVLARLLDFFHDTTPWPRRLWEVSSVLALEEAAECGDWTRMRVLSSGAASWYMHELERQLGPDRGLGHTKLRKELTGLLRSKLLSDSRERRRLIELLPSIKQGYLSRWADSVDSANPPSPERLARALATYLLDCGHSTGRLHGWARKLSMNADATLVDLLAGACQLAEQRDQTFEVIVPFMSVPDHESLASHLPEWLSPRQTAAWFAEQNVADPPRHNGAFVYQFTVKDAVAAARAAGALVRRLDARRSYARRAKKQLTAVGRVWIAGQPGSLPLSPPDRGVSVLSLVSEKTMYSVDRNDRLDEALELAAPLNTGSVSTAAAGAWAAIESLLYHPGDQMDVEEGRAVVADRLAAIVACSWPRAELTALSYRHKPSVPDDVSRRLVACNSNMERSRVIADALVEHIPLRLTTPHEKAASKRMEAVLVDPYRQLGDVSTIIRGVFRRLYRQRNIVVHGGNTAAVALESALRTAAPLIGAGLDRLVHAQLINGVSPLVLAARAENSLALVGDPLGPHPTCLLE</sequence>
<gene>
    <name evidence="1" type="ORF">SAMN05216266_104162</name>
</gene>
<dbReference type="AlphaFoldDB" id="A0A1I0Y3Z3"/>